<evidence type="ECO:0000256" key="11">
    <source>
        <dbReference type="PROSITE-ProRule" id="PRU00278"/>
    </source>
</evidence>
<evidence type="ECO:0000256" key="10">
    <source>
        <dbReference type="ARBA" id="ARBA00042775"/>
    </source>
</evidence>
<keyword evidence="11" id="KW-0413">Isomerase</keyword>
<dbReference type="PANTHER" id="PTHR47529:SF1">
    <property type="entry name" value="PERIPLASMIC CHAPERONE PPID"/>
    <property type="match status" value="1"/>
</dbReference>
<dbReference type="InterPro" id="IPR000297">
    <property type="entry name" value="PPIase_PpiC"/>
</dbReference>
<evidence type="ECO:0000259" key="12">
    <source>
        <dbReference type="PROSITE" id="PS50198"/>
    </source>
</evidence>
<dbReference type="Gene3D" id="3.10.50.40">
    <property type="match status" value="1"/>
</dbReference>
<evidence type="ECO:0000313" key="14">
    <source>
        <dbReference type="Proteomes" id="UP001252186"/>
    </source>
</evidence>
<evidence type="ECO:0000256" key="2">
    <source>
        <dbReference type="ARBA" id="ARBA00022475"/>
    </source>
</evidence>
<keyword evidence="11" id="KW-0697">Rotamase</keyword>
<evidence type="ECO:0000256" key="5">
    <source>
        <dbReference type="ARBA" id="ARBA00022989"/>
    </source>
</evidence>
<keyword evidence="7" id="KW-0143">Chaperone</keyword>
<comment type="subcellular location">
    <subcellularLocation>
        <location evidence="1">Cell inner membrane</location>
        <topology evidence="1">Single-pass type II membrane protein</topology>
        <orientation evidence="1">Periplasmic side</orientation>
    </subcellularLocation>
</comment>
<keyword evidence="4" id="KW-0812">Transmembrane</keyword>
<evidence type="ECO:0000256" key="6">
    <source>
        <dbReference type="ARBA" id="ARBA00023136"/>
    </source>
</evidence>
<dbReference type="RefSeq" id="WP_311592785.1">
    <property type="nucleotide sequence ID" value="NZ_JAVRHV010000002.1"/>
</dbReference>
<feature type="domain" description="PpiC" evidence="12">
    <location>
        <begin position="348"/>
        <end position="457"/>
    </location>
</feature>
<keyword evidence="6" id="KW-0472">Membrane</keyword>
<evidence type="ECO:0000256" key="9">
    <source>
        <dbReference type="ARBA" id="ARBA00040743"/>
    </source>
</evidence>
<sequence length="711" mass="77899">MAILSKIREKTFALILIIGLALFSFVIGDAFNNNGGGAKVNTIGEVNGEDISREEFANLVEAYKANTGSSSNTQAMNYAWNQMVSDKIYNDQLEKAGVVVGEEDVWNSIISLPFFNQNPQFQNEGGLFDAERAKEYIANMKDDAIGAAPGTAPYNAWQNWLRTEADIRQNLKRTAYNNLVGAGLSASLKEGENDYSFNNNKVTSKFVYVPYTSIADSLIVITDAEKNAYIKENAKKYQVEASRDINYVSFNVVASEEDKNAIKETVASFIEDDENYGIKGLKNSTNAQEFLDESKSDLPNDTSFKFQNATPAVIADDIFNGKEGDVFGPYEHNGFFKISKINAFKQMPDSVKSRHIIIPFAGTNRSTSTLTKEAAKKKADSVYNLVRRSSTKFAEVADEINTDGTKGKGGDIGWVTKAQAFSPNFDIDFAEYLFNNKKGTVKVVETKFGFHVIKIDDQTTYQKAVQLTTLAREITPSEQTESEFYLEAETFASDIANGDDVYTLVKDKGYVLAPAIGLKILDEYVPGIGGNQRPIVNWTFNSETSVGDVRRFDVERGYVVAVLAAKTPKGLVPAANVITEIRPILVNRKKAELIADKMNGSTLEEIASSAGTNVRTAASVTLASPTISGVGAEPSIVGAMMGAKEGEVHNNIAGAKGVFAIQVTSVEEAPALPNYDVARTRIQNSLKLRTNQIFNSLKSAYEIEDYRGETY</sequence>
<keyword evidence="2" id="KW-1003">Cell membrane</keyword>
<evidence type="ECO:0000256" key="8">
    <source>
        <dbReference type="ARBA" id="ARBA00038408"/>
    </source>
</evidence>
<protein>
    <recommendedName>
        <fullName evidence="9">Periplasmic chaperone PpiD</fullName>
    </recommendedName>
    <alternativeName>
        <fullName evidence="10">Periplasmic folding chaperone</fullName>
    </alternativeName>
</protein>
<gene>
    <name evidence="13" type="ORF">RM519_06270</name>
</gene>
<dbReference type="InterPro" id="IPR052029">
    <property type="entry name" value="PpiD_chaperone"/>
</dbReference>
<dbReference type="SUPFAM" id="SSF109998">
    <property type="entry name" value="Triger factor/SurA peptide-binding domain-like"/>
    <property type="match status" value="1"/>
</dbReference>
<evidence type="ECO:0000256" key="1">
    <source>
        <dbReference type="ARBA" id="ARBA00004382"/>
    </source>
</evidence>
<dbReference type="InterPro" id="IPR027304">
    <property type="entry name" value="Trigger_fact/SurA_dom_sf"/>
</dbReference>
<evidence type="ECO:0000256" key="7">
    <source>
        <dbReference type="ARBA" id="ARBA00023186"/>
    </source>
</evidence>
<evidence type="ECO:0000313" key="13">
    <source>
        <dbReference type="EMBL" id="MDT0552844.1"/>
    </source>
</evidence>
<keyword evidence="3" id="KW-0997">Cell inner membrane</keyword>
<organism evidence="13 14">
    <name type="scientific">Urechidicola vernalis</name>
    <dbReference type="NCBI Taxonomy" id="3075600"/>
    <lineage>
        <taxon>Bacteria</taxon>
        <taxon>Pseudomonadati</taxon>
        <taxon>Bacteroidota</taxon>
        <taxon>Flavobacteriia</taxon>
        <taxon>Flavobacteriales</taxon>
        <taxon>Flavobacteriaceae</taxon>
        <taxon>Urechidicola</taxon>
    </lineage>
</organism>
<keyword evidence="5" id="KW-1133">Transmembrane helix</keyword>
<comment type="caution">
    <text evidence="13">The sequence shown here is derived from an EMBL/GenBank/DDBJ whole genome shotgun (WGS) entry which is preliminary data.</text>
</comment>
<comment type="similarity">
    <text evidence="8">Belongs to the PpiD chaperone family.</text>
</comment>
<dbReference type="PANTHER" id="PTHR47529">
    <property type="entry name" value="PEPTIDYL-PROLYL CIS-TRANS ISOMERASE D"/>
    <property type="match status" value="1"/>
</dbReference>
<dbReference type="EMBL" id="JAVRHV010000002">
    <property type="protein sequence ID" value="MDT0552844.1"/>
    <property type="molecule type" value="Genomic_DNA"/>
</dbReference>
<dbReference type="Pfam" id="PF13623">
    <property type="entry name" value="SurA_N_2"/>
    <property type="match status" value="1"/>
</dbReference>
<proteinExistence type="inferred from homology"/>
<dbReference type="Pfam" id="PF13616">
    <property type="entry name" value="Rotamase_3"/>
    <property type="match status" value="1"/>
</dbReference>
<dbReference type="InterPro" id="IPR046357">
    <property type="entry name" value="PPIase_dom_sf"/>
</dbReference>
<reference evidence="13 14" key="1">
    <citation type="submission" date="2023-09" db="EMBL/GenBank/DDBJ databases">
        <authorList>
            <person name="Rey-Velasco X."/>
        </authorList>
    </citation>
    <scope>NUCLEOTIDE SEQUENCE [LARGE SCALE GENOMIC DNA]</scope>
    <source>
        <strain evidence="13 14">P050</strain>
    </source>
</reference>
<evidence type="ECO:0000256" key="4">
    <source>
        <dbReference type="ARBA" id="ARBA00022692"/>
    </source>
</evidence>
<name>A0ABU2Y3R2_9FLAO</name>
<dbReference type="Proteomes" id="UP001252186">
    <property type="component" value="Unassembled WGS sequence"/>
</dbReference>
<dbReference type="PROSITE" id="PS50198">
    <property type="entry name" value="PPIC_PPIASE_2"/>
    <property type="match status" value="1"/>
</dbReference>
<evidence type="ECO:0000256" key="3">
    <source>
        <dbReference type="ARBA" id="ARBA00022519"/>
    </source>
</evidence>
<keyword evidence="14" id="KW-1185">Reference proteome</keyword>
<accession>A0ABU2Y3R2</accession>
<dbReference type="SUPFAM" id="SSF54534">
    <property type="entry name" value="FKBP-like"/>
    <property type="match status" value="1"/>
</dbReference>